<sequence length="200" mass="24331">MSSRYKQYNDIQLSELVVQNDTHAFEEFYNRHWLKLYLFAKKRLDTKEEAEDVVQEVFMKLFQKLPSVHAKQSLVPYLYESLRSTMIDLFRRGKRKEEVISSFREYYEKGVYDTDNQVNYNELERLIEEEISSLPPQMRKIYEMSKKRFMSNVEIAEELNITEESVKKQLYRGIHKLRNRLGRKFWLNIIILLVWLNRSL</sequence>
<dbReference type="PANTHER" id="PTHR43133:SF46">
    <property type="entry name" value="RNA POLYMERASE SIGMA-70 FACTOR ECF SUBFAMILY"/>
    <property type="match status" value="1"/>
</dbReference>
<dbReference type="NCBIfam" id="TIGR02937">
    <property type="entry name" value="sigma70-ECF"/>
    <property type="match status" value="1"/>
</dbReference>
<dbReference type="AlphaFoldDB" id="A0A1G7MGI8"/>
<dbReference type="Gene3D" id="1.10.1740.10">
    <property type="match status" value="1"/>
</dbReference>
<organism evidence="7 8">
    <name type="scientific">Chitinophaga filiformis</name>
    <name type="common">Myxococcus filiformis</name>
    <name type="synonym">Flexibacter filiformis</name>
    <dbReference type="NCBI Taxonomy" id="104663"/>
    <lineage>
        <taxon>Bacteria</taxon>
        <taxon>Pseudomonadati</taxon>
        <taxon>Bacteroidota</taxon>
        <taxon>Chitinophagia</taxon>
        <taxon>Chitinophagales</taxon>
        <taxon>Chitinophagaceae</taxon>
        <taxon>Chitinophaga</taxon>
    </lineage>
</organism>
<evidence type="ECO:0000259" key="5">
    <source>
        <dbReference type="Pfam" id="PF04542"/>
    </source>
</evidence>
<evidence type="ECO:0000256" key="4">
    <source>
        <dbReference type="ARBA" id="ARBA00023163"/>
    </source>
</evidence>
<protein>
    <submittedName>
        <fullName evidence="7">RNA polymerase sigma-70 factor, ECF subfamily</fullName>
    </submittedName>
</protein>
<dbReference type="InterPro" id="IPR013324">
    <property type="entry name" value="RNA_pol_sigma_r3/r4-like"/>
</dbReference>
<dbReference type="Pfam" id="PF04542">
    <property type="entry name" value="Sigma70_r2"/>
    <property type="match status" value="1"/>
</dbReference>
<feature type="domain" description="RNA polymerase sigma-70 region 2" evidence="5">
    <location>
        <begin position="29"/>
        <end position="95"/>
    </location>
</feature>
<evidence type="ECO:0000313" key="7">
    <source>
        <dbReference type="EMBL" id="SDF60279.1"/>
    </source>
</evidence>
<evidence type="ECO:0000259" key="6">
    <source>
        <dbReference type="Pfam" id="PF08281"/>
    </source>
</evidence>
<dbReference type="InterPro" id="IPR013249">
    <property type="entry name" value="RNA_pol_sigma70_r4_t2"/>
</dbReference>
<evidence type="ECO:0000256" key="2">
    <source>
        <dbReference type="ARBA" id="ARBA00023015"/>
    </source>
</evidence>
<keyword evidence="3" id="KW-0731">Sigma factor</keyword>
<keyword evidence="2" id="KW-0805">Transcription regulation</keyword>
<dbReference type="InterPro" id="IPR007627">
    <property type="entry name" value="RNA_pol_sigma70_r2"/>
</dbReference>
<dbReference type="InterPro" id="IPR039425">
    <property type="entry name" value="RNA_pol_sigma-70-like"/>
</dbReference>
<keyword evidence="4" id="KW-0804">Transcription</keyword>
<dbReference type="InterPro" id="IPR036388">
    <property type="entry name" value="WH-like_DNA-bd_sf"/>
</dbReference>
<dbReference type="GO" id="GO:0003677">
    <property type="term" value="F:DNA binding"/>
    <property type="evidence" value="ECO:0007669"/>
    <property type="project" value="InterPro"/>
</dbReference>
<dbReference type="STRING" id="104663.SAMN04488121_102399"/>
<dbReference type="Pfam" id="PF08281">
    <property type="entry name" value="Sigma70_r4_2"/>
    <property type="match status" value="1"/>
</dbReference>
<dbReference type="InterPro" id="IPR014284">
    <property type="entry name" value="RNA_pol_sigma-70_dom"/>
</dbReference>
<feature type="domain" description="RNA polymerase sigma factor 70 region 4 type 2" evidence="6">
    <location>
        <begin position="126"/>
        <end position="176"/>
    </location>
</feature>
<dbReference type="Gene3D" id="1.10.10.10">
    <property type="entry name" value="Winged helix-like DNA-binding domain superfamily/Winged helix DNA-binding domain"/>
    <property type="match status" value="1"/>
</dbReference>
<dbReference type="InterPro" id="IPR013325">
    <property type="entry name" value="RNA_pol_sigma_r2"/>
</dbReference>
<reference evidence="7 8" key="1">
    <citation type="submission" date="2016-10" db="EMBL/GenBank/DDBJ databases">
        <authorList>
            <person name="de Groot N.N."/>
        </authorList>
    </citation>
    <scope>NUCLEOTIDE SEQUENCE [LARGE SCALE GENOMIC DNA]</scope>
    <source>
        <strain evidence="7 8">DSM 527</strain>
    </source>
</reference>
<dbReference type="GO" id="GO:0016987">
    <property type="term" value="F:sigma factor activity"/>
    <property type="evidence" value="ECO:0007669"/>
    <property type="project" value="UniProtKB-KW"/>
</dbReference>
<dbReference type="PANTHER" id="PTHR43133">
    <property type="entry name" value="RNA POLYMERASE ECF-TYPE SIGMA FACTO"/>
    <property type="match status" value="1"/>
</dbReference>
<dbReference type="Proteomes" id="UP000199045">
    <property type="component" value="Unassembled WGS sequence"/>
</dbReference>
<accession>A0A1G7MGI8</accession>
<dbReference type="EMBL" id="FNBN01000002">
    <property type="protein sequence ID" value="SDF60279.1"/>
    <property type="molecule type" value="Genomic_DNA"/>
</dbReference>
<evidence type="ECO:0000313" key="8">
    <source>
        <dbReference type="Proteomes" id="UP000199045"/>
    </source>
</evidence>
<comment type="similarity">
    <text evidence="1">Belongs to the sigma-70 factor family. ECF subfamily.</text>
</comment>
<evidence type="ECO:0000256" key="3">
    <source>
        <dbReference type="ARBA" id="ARBA00023082"/>
    </source>
</evidence>
<dbReference type="GO" id="GO:0006352">
    <property type="term" value="P:DNA-templated transcription initiation"/>
    <property type="evidence" value="ECO:0007669"/>
    <property type="project" value="InterPro"/>
</dbReference>
<gene>
    <name evidence="7" type="ORF">SAMN04488121_102399</name>
</gene>
<dbReference type="OrthoDB" id="659569at2"/>
<dbReference type="RefSeq" id="WP_089830725.1">
    <property type="nucleotide sequence ID" value="NZ_FNBN01000002.1"/>
</dbReference>
<evidence type="ECO:0000256" key="1">
    <source>
        <dbReference type="ARBA" id="ARBA00010641"/>
    </source>
</evidence>
<dbReference type="InterPro" id="IPR014327">
    <property type="entry name" value="RNA_pol_sigma70_bacteroid"/>
</dbReference>
<dbReference type="SUPFAM" id="SSF88659">
    <property type="entry name" value="Sigma3 and sigma4 domains of RNA polymerase sigma factors"/>
    <property type="match status" value="1"/>
</dbReference>
<dbReference type="SUPFAM" id="SSF88946">
    <property type="entry name" value="Sigma2 domain of RNA polymerase sigma factors"/>
    <property type="match status" value="1"/>
</dbReference>
<dbReference type="NCBIfam" id="TIGR02985">
    <property type="entry name" value="Sig70_bacteroi1"/>
    <property type="match status" value="1"/>
</dbReference>
<proteinExistence type="inferred from homology"/>
<name>A0A1G7MGI8_CHIFI</name>